<sequence>MQTSSSIELEAGRTTIGSRRAPAAADTITLPLDYYSCLGLSKSCSHTSVRQAYERVLSQPPDVGYSQDTLFYRAVLLRAAAECLGSLPSRRAYDSSGCNVAVSMHNLPAALVLLQESGESGLVVELGSSWLQQHSTEPFAPDVATSVALAHCDEAAAALDAGGGTVVLQACRHLERALQLLREYKMAANLQHLIMQTLEDYSPRYALELLALPLEQQQQRQRGFSLLRKLAWELPPKLSPVGKDRDGFLAKARSAMMPHELLDLYKSLPSGVQLSAFQRLDIALATAAIGYQRHQPHLVQRAASLFQQLGEADKKDRATDISLERAACALLLGNAPQALQLLGLDDAADGHQGSCEDSVREFVLAHSPDSSDLLPGLYVLSQAWLQEAVVGGFRPDAFEGQAAADLGQWFAARRVQLYIQVLAAVRNLPQFVTQTIPAAVAAFFAWLIKSAWDRLLGSLPKRNSSSGSLQPTEPMDASSTPHSSTPVQQEGDIVYHQAISSRPSSPTPRAAALAAAAVAGPAAAAVLEQAAAGAAARSASAAPISAEDEEQQLLLEADAAELEFSLCLRLKNQPAAGQDEQQQAHQRQGALFGAKRGPAATPDEAARQMKALEMQMWDSLEPEQQQAQGRWAALAHKAWPALLLAAAAAAALLAASTTEVDNALQRLDEHKQKWVLVDTKQRAALLTACLKNFMALARDMAVEGTRAKGSYEGGIGDEMASLTPVVSGILEYREAMMAGGQRKPLQVYRRPDGQQVAVVWPGNMVPAFFPGFVGEIWLQPGQGPSQGEVYRHKAEGGLPGPGSVALVLGAGNQVPVVALDILHMLFAEDRVVLAKMNPVNDYYGPLLRQAFAPLVQRGFLEFVYGGADVGAYCCHHGLVGAVHLTGSEATYNNIMFGSPRPTGSPRLSKRVTAELGNVTPYIIVPGPWSRDDMEYHAMNVASGLAQNAGHNCIAAELVITDASWPLRGAFLATLATCLDNLQRRAPWYPGSAARIDAFKARFPGATPLGQAVPGKGQAPGHIPAEPWQLVTGLTPEQAQTSEENWGGVLQEVALPHCHDTADFMRQAVDFANEQCWGTLAASLFIHPETQQQYADAFDAAVAGLRYGSVTVNTPSLVGFSATPLVWGAFPGHTPQDIGSGVGFVHNTYLYDHPQKSVLRAPWRYSPQPLWSVGQIGLGAALPWAFKFMASQHNPALALSYLVAVALHALRGSWAVAKPQKEKV</sequence>
<dbReference type="Gene3D" id="3.40.309.10">
    <property type="entry name" value="Aldehyde Dehydrogenase, Chain A, domain 2"/>
    <property type="match status" value="1"/>
</dbReference>
<evidence type="ECO:0000259" key="3">
    <source>
        <dbReference type="Pfam" id="PF23468"/>
    </source>
</evidence>
<gene>
    <name evidence="5" type="ORF">OEZ85_009802</name>
</gene>
<evidence type="ECO:0008006" key="7">
    <source>
        <dbReference type="Google" id="ProtNLM"/>
    </source>
</evidence>
<evidence type="ECO:0000313" key="6">
    <source>
        <dbReference type="Proteomes" id="UP001244341"/>
    </source>
</evidence>
<dbReference type="InterPro" id="IPR016161">
    <property type="entry name" value="Ald_DH/histidinol_DH"/>
</dbReference>
<dbReference type="Pfam" id="PF23468">
    <property type="entry name" value="ARC6"/>
    <property type="match status" value="1"/>
</dbReference>
<dbReference type="InterPro" id="IPR016162">
    <property type="entry name" value="Ald_DH_N"/>
</dbReference>
<organism evidence="5 6">
    <name type="scientific">Tetradesmus obliquus</name>
    <name type="common">Green alga</name>
    <name type="synonym">Acutodesmus obliquus</name>
    <dbReference type="NCBI Taxonomy" id="3088"/>
    <lineage>
        <taxon>Eukaryota</taxon>
        <taxon>Viridiplantae</taxon>
        <taxon>Chlorophyta</taxon>
        <taxon>core chlorophytes</taxon>
        <taxon>Chlorophyceae</taxon>
        <taxon>CS clade</taxon>
        <taxon>Sphaeropleales</taxon>
        <taxon>Scenedesmaceae</taxon>
        <taxon>Tetradesmus</taxon>
    </lineage>
</organism>
<feature type="region of interest" description="Disordered" evidence="1">
    <location>
        <begin position="462"/>
        <end position="487"/>
    </location>
</feature>
<dbReference type="EMBL" id="CP126216">
    <property type="protein sequence ID" value="WIA18337.1"/>
    <property type="molecule type" value="Genomic_DNA"/>
</dbReference>
<evidence type="ECO:0000259" key="2">
    <source>
        <dbReference type="Pfam" id="PF00171"/>
    </source>
</evidence>
<proteinExistence type="predicted"/>
<feature type="domain" description="Aldehyde dehydrogenase" evidence="2">
    <location>
        <begin position="855"/>
        <end position="980"/>
    </location>
</feature>
<feature type="domain" description="Plastid division protein CDP1-like 2nd alpha solenoid" evidence="3">
    <location>
        <begin position="256"/>
        <end position="431"/>
    </location>
</feature>
<dbReference type="InterPro" id="IPR057137">
    <property type="entry name" value="CDP1-like_a_solenoid_2"/>
</dbReference>
<dbReference type="Gene3D" id="3.40.605.10">
    <property type="entry name" value="Aldehyde Dehydrogenase, Chain A, domain 1"/>
    <property type="match status" value="1"/>
</dbReference>
<dbReference type="PANTHER" id="PTHR33925">
    <property type="entry name" value="PLASTID DIVISION PROTEIN CDP1, CHLOROPLASTIC-RELATED"/>
    <property type="match status" value="1"/>
</dbReference>
<dbReference type="Proteomes" id="UP001244341">
    <property type="component" value="Chromosome 9b"/>
</dbReference>
<dbReference type="InterPro" id="IPR044685">
    <property type="entry name" value="CPD1-like"/>
</dbReference>
<feature type="domain" description="Plastid division protein CDP1-like 1st alpha solenoid" evidence="4">
    <location>
        <begin position="102"/>
        <end position="233"/>
    </location>
</feature>
<protein>
    <recommendedName>
        <fullName evidence="7">J domain-containing protein</fullName>
    </recommendedName>
</protein>
<dbReference type="InterPro" id="IPR058032">
    <property type="entry name" value="CDP1-like_a_solenoid_1"/>
</dbReference>
<dbReference type="Pfam" id="PF00171">
    <property type="entry name" value="Aldedh"/>
    <property type="match status" value="1"/>
</dbReference>
<dbReference type="InterPro" id="IPR016163">
    <property type="entry name" value="Ald_DH_C"/>
</dbReference>
<dbReference type="SUPFAM" id="SSF53720">
    <property type="entry name" value="ALDH-like"/>
    <property type="match status" value="1"/>
</dbReference>
<evidence type="ECO:0000313" key="5">
    <source>
        <dbReference type="EMBL" id="WIA18337.1"/>
    </source>
</evidence>
<accession>A0ABY8UA46</accession>
<dbReference type="InterPro" id="IPR015590">
    <property type="entry name" value="Aldehyde_DH_dom"/>
</dbReference>
<dbReference type="SUPFAM" id="SSF46565">
    <property type="entry name" value="Chaperone J-domain"/>
    <property type="match status" value="1"/>
</dbReference>
<dbReference type="PANTHER" id="PTHR33925:SF1">
    <property type="entry name" value="PROTEIN ACCUMULATION AND REPLICATION OF CHLOROPLASTS 6, CHLOROPLASTIC"/>
    <property type="match status" value="1"/>
</dbReference>
<dbReference type="Pfam" id="PF25515">
    <property type="entry name" value="Arm_PDR"/>
    <property type="match status" value="1"/>
</dbReference>
<feature type="region of interest" description="Disordered" evidence="1">
    <location>
        <begin position="577"/>
        <end position="599"/>
    </location>
</feature>
<evidence type="ECO:0000259" key="4">
    <source>
        <dbReference type="Pfam" id="PF25515"/>
    </source>
</evidence>
<name>A0ABY8UA46_TETOB</name>
<dbReference type="InterPro" id="IPR036869">
    <property type="entry name" value="J_dom_sf"/>
</dbReference>
<reference evidence="5 6" key="1">
    <citation type="submission" date="2023-05" db="EMBL/GenBank/DDBJ databases">
        <title>A 100% complete, gapless, phased diploid assembly of the Scenedesmus obliquus UTEX 3031 genome.</title>
        <authorList>
            <person name="Biondi T.C."/>
            <person name="Hanschen E.R."/>
            <person name="Kwon T."/>
            <person name="Eng W."/>
            <person name="Kruse C.P.S."/>
            <person name="Koehler S.I."/>
            <person name="Kunde Y."/>
            <person name="Gleasner C.D."/>
            <person name="You Mak K.T."/>
            <person name="Polle J."/>
            <person name="Hovde B.T."/>
            <person name="Starkenburg S.R."/>
        </authorList>
    </citation>
    <scope>NUCLEOTIDE SEQUENCE [LARGE SCALE GENOMIC DNA]</scope>
    <source>
        <strain evidence="5 6">DOE0152z</strain>
    </source>
</reference>
<keyword evidence="6" id="KW-1185">Reference proteome</keyword>
<evidence type="ECO:0000256" key="1">
    <source>
        <dbReference type="SAM" id="MobiDB-lite"/>
    </source>
</evidence>